<name>F0H4Q4_9BACT</name>
<accession>F0H4Q4</accession>
<dbReference type="Proteomes" id="UP000003155">
    <property type="component" value="Unassembled WGS sequence"/>
</dbReference>
<proteinExistence type="predicted"/>
<dbReference type="EMBL" id="AEXO01000022">
    <property type="protein sequence ID" value="EGC87193.1"/>
    <property type="molecule type" value="Genomic_DNA"/>
</dbReference>
<dbReference type="AlphaFoldDB" id="F0H4Q4"/>
<evidence type="ECO:0000313" key="2">
    <source>
        <dbReference type="Proteomes" id="UP000003155"/>
    </source>
</evidence>
<organism evidence="1 2">
    <name type="scientific">Prevotella denticola CRIS 18C-A</name>
    <dbReference type="NCBI Taxonomy" id="944557"/>
    <lineage>
        <taxon>Bacteria</taxon>
        <taxon>Pseudomonadati</taxon>
        <taxon>Bacteroidota</taxon>
        <taxon>Bacteroidia</taxon>
        <taxon>Bacteroidales</taxon>
        <taxon>Prevotellaceae</taxon>
        <taxon>Prevotella</taxon>
    </lineage>
</organism>
<keyword evidence="2" id="KW-1185">Reference proteome</keyword>
<sequence>MQACNQQIHNQIKQLPDSIVKNIQWQYLDSFICFNYKANVHVVWKNGIQRQNDHTRDFQDTIYIMQQSGLQGDFNMTLWDKQKSVSYTNETGQIKETNSRLFSKYMLKLISEWDISTIREEEKINGQLIPRERIYAIRIILHRGKCSIDFLWFYDFFNLERDRFEFRSNTSMCGGYREFLK</sequence>
<evidence type="ECO:0000313" key="1">
    <source>
        <dbReference type="EMBL" id="EGC87193.1"/>
    </source>
</evidence>
<gene>
    <name evidence="1" type="ORF">HMPREF9303_2003</name>
</gene>
<reference evidence="1 2" key="1">
    <citation type="submission" date="2011-02" db="EMBL/GenBank/DDBJ databases">
        <authorList>
            <person name="Durkin A.S."/>
            <person name="Madupu R."/>
            <person name="Torralba M."/>
            <person name="Gillis M."/>
            <person name="Methe B."/>
            <person name="Sutton G."/>
            <person name="Nelson K.E."/>
        </authorList>
    </citation>
    <scope>NUCLEOTIDE SEQUENCE [LARGE SCALE GENOMIC DNA]</scope>
    <source>
        <strain evidence="1 2">CRIS 18C-A</strain>
    </source>
</reference>
<protein>
    <submittedName>
        <fullName evidence="1">Conserved domain protein</fullName>
    </submittedName>
</protein>
<comment type="caution">
    <text evidence="1">The sequence shown here is derived from an EMBL/GenBank/DDBJ whole genome shotgun (WGS) entry which is preliminary data.</text>
</comment>